<dbReference type="GO" id="GO:0009055">
    <property type="term" value="F:electron transfer activity"/>
    <property type="evidence" value="ECO:0007669"/>
    <property type="project" value="InterPro"/>
</dbReference>
<dbReference type="Proteomes" id="UP000588083">
    <property type="component" value="Unassembled WGS sequence"/>
</dbReference>
<dbReference type="InterPro" id="IPR014730">
    <property type="entry name" value="ETF_a/b_N"/>
</dbReference>
<evidence type="ECO:0000313" key="8">
    <source>
        <dbReference type="Proteomes" id="UP000588083"/>
    </source>
</evidence>
<dbReference type="AlphaFoldDB" id="A0A6V8PKM9"/>
<reference evidence="7 8" key="1">
    <citation type="journal article" date="2020" name="Front. Microbiol.">
        <title>Single-cell genomics of novel Actinobacteria with the Wood-Ljungdahl pathway discovered in a serpentinizing system.</title>
        <authorList>
            <person name="Merino N."/>
            <person name="Kawai M."/>
            <person name="Boyd E.S."/>
            <person name="Colman D.R."/>
            <person name="McGlynn S.E."/>
            <person name="Nealson K.H."/>
            <person name="Kurokawa K."/>
            <person name="Hongoh Y."/>
        </authorList>
    </citation>
    <scope>NUCLEOTIDE SEQUENCE [LARGE SCALE GENOMIC DNA]</scope>
    <source>
        <strain evidence="7 8">S34</strain>
    </source>
</reference>
<evidence type="ECO:0000256" key="2">
    <source>
        <dbReference type="ARBA" id="ARBA00011355"/>
    </source>
</evidence>
<evidence type="ECO:0000256" key="3">
    <source>
        <dbReference type="ARBA" id="ARBA00025649"/>
    </source>
</evidence>
<feature type="domain" description="Electron transfer flavoprotein alpha/beta-subunit N-terminal" evidence="6">
    <location>
        <begin position="1"/>
        <end position="60"/>
    </location>
</feature>
<evidence type="ECO:0000256" key="1">
    <source>
        <dbReference type="ARBA" id="ARBA00007557"/>
    </source>
</evidence>
<comment type="similarity">
    <text evidence="1">Belongs to the ETF beta-subunit/FixA family.</text>
</comment>
<comment type="caution">
    <text evidence="7">The sequence shown here is derived from an EMBL/GenBank/DDBJ whole genome shotgun (WGS) entry which is preliminary data.</text>
</comment>
<evidence type="ECO:0000313" key="7">
    <source>
        <dbReference type="EMBL" id="GFP31536.1"/>
    </source>
</evidence>
<sequence>GPGIATRLGISQLTYVVKIRSIDLEKKEIVVERQLEGGREVLRAELPALLTVVKELNTAGTILQTSLIGHTDPVSFPLIDVGGTGVDARLQFALSTDTLVNNNKVGGVIGHKPIQIKFILNLQRTALHP</sequence>
<dbReference type="InterPro" id="IPR000049">
    <property type="entry name" value="ET-Flavoprotein_bsu_CS"/>
</dbReference>
<protein>
    <recommendedName>
        <fullName evidence="4">Electron transfer flavoprotein small subunit</fullName>
    </recommendedName>
</protein>
<dbReference type="PROSITE" id="PS01065">
    <property type="entry name" value="ETF_BETA"/>
    <property type="match status" value="1"/>
</dbReference>
<organism evidence="7 8">
    <name type="scientific">Candidatus Hakubella thermalkaliphila</name>
    <dbReference type="NCBI Taxonomy" id="2754717"/>
    <lineage>
        <taxon>Bacteria</taxon>
        <taxon>Bacillati</taxon>
        <taxon>Actinomycetota</taxon>
        <taxon>Actinomycetota incertae sedis</taxon>
        <taxon>Candidatus Hakubellales</taxon>
        <taxon>Candidatus Hakubellaceae</taxon>
        <taxon>Candidatus Hakubella</taxon>
    </lineage>
</organism>
<evidence type="ECO:0000256" key="4">
    <source>
        <dbReference type="ARBA" id="ARBA00042002"/>
    </source>
</evidence>
<comment type="subunit">
    <text evidence="2">Heterodimer of an alpha and a beta subunit.</text>
</comment>
<keyword evidence="8" id="KW-1185">Reference proteome</keyword>
<dbReference type="SUPFAM" id="SSF52402">
    <property type="entry name" value="Adenine nucleotide alpha hydrolases-like"/>
    <property type="match status" value="1"/>
</dbReference>
<feature type="non-terminal residue" evidence="7">
    <location>
        <position position="1"/>
    </location>
</feature>
<dbReference type="PANTHER" id="PTHR21294">
    <property type="entry name" value="ELECTRON TRANSFER FLAVOPROTEIN BETA-SUBUNIT"/>
    <property type="match status" value="1"/>
</dbReference>
<dbReference type="Pfam" id="PF01012">
    <property type="entry name" value="ETF"/>
    <property type="match status" value="1"/>
</dbReference>
<dbReference type="InterPro" id="IPR014729">
    <property type="entry name" value="Rossmann-like_a/b/a_fold"/>
</dbReference>
<name>A0A6V8PKM9_9ACTN</name>
<dbReference type="PANTHER" id="PTHR21294:SF17">
    <property type="entry name" value="PROTEIN FIXA"/>
    <property type="match status" value="1"/>
</dbReference>
<comment type="function">
    <text evidence="3">The electron transfer flavoprotein serves as a specific electron acceptor for other dehydrogenases. It transfers the electrons to the main respiratory chain via ETF-ubiquinone oxidoreductase (ETF dehydrogenase).</text>
</comment>
<dbReference type="Gene3D" id="3.40.50.620">
    <property type="entry name" value="HUPs"/>
    <property type="match status" value="1"/>
</dbReference>
<dbReference type="InterPro" id="IPR012255">
    <property type="entry name" value="ETF_b"/>
</dbReference>
<gene>
    <name evidence="7" type="ORF">HKBW3S34_02456</name>
</gene>
<comment type="cofactor">
    <cofactor evidence="5">
        <name>AMP</name>
        <dbReference type="ChEBI" id="CHEBI:456215"/>
    </cofactor>
</comment>
<evidence type="ECO:0000259" key="6">
    <source>
        <dbReference type="Pfam" id="PF01012"/>
    </source>
</evidence>
<dbReference type="EMBL" id="BLRZ01000391">
    <property type="protein sequence ID" value="GFP31536.1"/>
    <property type="molecule type" value="Genomic_DNA"/>
</dbReference>
<evidence type="ECO:0000256" key="5">
    <source>
        <dbReference type="ARBA" id="ARBA00049933"/>
    </source>
</evidence>
<accession>A0A6V8PKM9</accession>
<proteinExistence type="inferred from homology"/>